<name>A0AAW3FIH8_9BACT</name>
<sequence>MSRPSQNYLDKVEKWLMGGLTLDRMAMTLDQKFRAKLVYEAYQVWLQDKQIRPTDLMRRLAAREYPILLQKAGEGDEAALEVVRLLNIREGVPRSFTEISNDVSVFNWIVGRFDTGIEHIEKAKVVDASDWLIREGMKMGDVRAVKSGADIKMQLNNNFNEKEDAASKMPTTEINITGDVSIIKSDRVNYTPEERKRLAKRFNLSEKEFTDMIQNEDGTWEMPAEDTEKDFTPDVFDPTQEQRPL</sequence>
<reference evidence="2 3" key="1">
    <citation type="submission" date="2014-07" db="EMBL/GenBank/DDBJ databases">
        <authorList>
            <person name="McCorrison J."/>
            <person name="Sanka R."/>
            <person name="Torralba M."/>
            <person name="Gillis M."/>
            <person name="Haft D.H."/>
            <person name="Methe B."/>
            <person name="Sutton G."/>
            <person name="Nelson K.E."/>
        </authorList>
    </citation>
    <scope>NUCLEOTIDE SEQUENCE [LARGE SCALE GENOMIC DNA]</scope>
    <source>
        <strain evidence="2 3">DNF00424</strain>
    </source>
</reference>
<comment type="caution">
    <text evidence="2">The sequence shown here is derived from an EMBL/GenBank/DDBJ whole genome shotgun (WGS) entry which is preliminary data.</text>
</comment>
<evidence type="ECO:0000313" key="2">
    <source>
        <dbReference type="EMBL" id="KGF29948.1"/>
    </source>
</evidence>
<dbReference type="AlphaFoldDB" id="A0AAW3FIH8"/>
<dbReference type="Proteomes" id="UP000029533">
    <property type="component" value="Unassembled WGS sequence"/>
</dbReference>
<dbReference type="RefSeq" id="WP_036868515.1">
    <property type="nucleotide sequence ID" value="NZ_JRNJ01000022.1"/>
</dbReference>
<evidence type="ECO:0000256" key="1">
    <source>
        <dbReference type="SAM" id="MobiDB-lite"/>
    </source>
</evidence>
<proteinExistence type="predicted"/>
<protein>
    <submittedName>
        <fullName evidence="2">Uncharacterized protein</fullName>
    </submittedName>
</protein>
<organism evidence="2 3">
    <name type="scientific">Prevotella histicola JCM 15637 = DNF00424</name>
    <dbReference type="NCBI Taxonomy" id="1236504"/>
    <lineage>
        <taxon>Bacteria</taxon>
        <taxon>Pseudomonadati</taxon>
        <taxon>Bacteroidota</taxon>
        <taxon>Bacteroidia</taxon>
        <taxon>Bacteroidales</taxon>
        <taxon>Prevotellaceae</taxon>
        <taxon>Prevotella</taxon>
    </lineage>
</organism>
<accession>A0AAW3FIH8</accession>
<dbReference type="EMBL" id="JRNJ01000022">
    <property type="protein sequence ID" value="KGF29948.1"/>
    <property type="molecule type" value="Genomic_DNA"/>
</dbReference>
<evidence type="ECO:0000313" key="3">
    <source>
        <dbReference type="Proteomes" id="UP000029533"/>
    </source>
</evidence>
<feature type="region of interest" description="Disordered" evidence="1">
    <location>
        <begin position="213"/>
        <end position="245"/>
    </location>
</feature>
<gene>
    <name evidence="2" type="ORF">HMPREF2132_01875</name>
</gene>